<protein>
    <submittedName>
        <fullName evidence="2">Protein phosphatase</fullName>
    </submittedName>
</protein>
<dbReference type="InterPro" id="IPR015655">
    <property type="entry name" value="PP2C"/>
</dbReference>
<dbReference type="RefSeq" id="WP_165873171.1">
    <property type="nucleotide sequence ID" value="NZ_JADNAH010000002.1"/>
</dbReference>
<keyword evidence="3" id="KW-1185">Reference proteome</keyword>
<proteinExistence type="predicted"/>
<reference evidence="2 3" key="1">
    <citation type="submission" date="2019-03" db="EMBL/GenBank/DDBJ databases">
        <title>Genomic Encyclopedia of Type Strains, Phase IV (KMG-IV): sequencing the most valuable type-strain genomes for metagenomic binning, comparative biology and taxonomic classification.</title>
        <authorList>
            <person name="Goeker M."/>
        </authorList>
    </citation>
    <scope>NUCLEOTIDE SEQUENCE [LARGE SCALE GENOMIC DNA]</scope>
    <source>
        <strain evidence="2 3">DSM 100433</strain>
    </source>
</reference>
<dbReference type="NCBIfam" id="NF033484">
    <property type="entry name" value="Stp1_PP2C_phos"/>
    <property type="match status" value="1"/>
</dbReference>
<dbReference type="GO" id="GO:0004722">
    <property type="term" value="F:protein serine/threonine phosphatase activity"/>
    <property type="evidence" value="ECO:0007669"/>
    <property type="project" value="InterPro"/>
</dbReference>
<organism evidence="2 3">
    <name type="scientific">Harryflintia acetispora</name>
    <dbReference type="NCBI Taxonomy" id="1849041"/>
    <lineage>
        <taxon>Bacteria</taxon>
        <taxon>Bacillati</taxon>
        <taxon>Bacillota</taxon>
        <taxon>Clostridia</taxon>
        <taxon>Eubacteriales</taxon>
        <taxon>Oscillospiraceae</taxon>
        <taxon>Harryflintia</taxon>
    </lineage>
</organism>
<name>A0A9X8UIH4_9FIRM</name>
<accession>A0A9X8UIH4</accession>
<dbReference type="PANTHER" id="PTHR13832">
    <property type="entry name" value="PROTEIN PHOSPHATASE 2C"/>
    <property type="match status" value="1"/>
</dbReference>
<comment type="caution">
    <text evidence="2">The sequence shown here is derived from an EMBL/GenBank/DDBJ whole genome shotgun (WGS) entry which is preliminary data.</text>
</comment>
<feature type="domain" description="PPM-type phosphatase" evidence="1">
    <location>
        <begin position="4"/>
        <end position="243"/>
    </location>
</feature>
<dbReference type="Gene3D" id="3.60.40.10">
    <property type="entry name" value="PPM-type phosphatase domain"/>
    <property type="match status" value="1"/>
</dbReference>
<dbReference type="PANTHER" id="PTHR13832:SF860">
    <property type="entry name" value="PROTEIN PHOSPHATASE PHPP"/>
    <property type="match status" value="1"/>
</dbReference>
<dbReference type="EMBL" id="SLUK01000007">
    <property type="protein sequence ID" value="TCL42986.1"/>
    <property type="molecule type" value="Genomic_DNA"/>
</dbReference>
<dbReference type="SMART" id="SM00331">
    <property type="entry name" value="PP2C_SIG"/>
    <property type="match status" value="1"/>
</dbReference>
<dbReference type="CDD" id="cd00143">
    <property type="entry name" value="PP2Cc"/>
    <property type="match status" value="1"/>
</dbReference>
<evidence type="ECO:0000313" key="3">
    <source>
        <dbReference type="Proteomes" id="UP000294682"/>
    </source>
</evidence>
<gene>
    <name evidence="2" type="ORF">EDD78_10787</name>
</gene>
<dbReference type="AlphaFoldDB" id="A0A9X8UIH4"/>
<dbReference type="SMART" id="SM00332">
    <property type="entry name" value="PP2Cc"/>
    <property type="match status" value="1"/>
</dbReference>
<dbReference type="InterPro" id="IPR001932">
    <property type="entry name" value="PPM-type_phosphatase-like_dom"/>
</dbReference>
<sequence>MLKATGLTHKGTVRAQNQDVFRLKVLGESLGYAMVCDGMGGEKAGDIASLATIEMIDRYLKKGLTPQLPLNSVRSLIMTAVSAANAVVYEQAQKDERFHGMGTTLVMAIVSGQTLHICHVGDSRIYLVQGGETLQLTKDHSMVQMLVDKGELSQSEADTHPKKHYITRAIGVAPRVEPDYAEYPFGQGQVLLLCSDGLSNYLPQEQVAEEVMKCVRQHSAAPLIDYALAAGGADNVTAVILTDE</sequence>
<evidence type="ECO:0000259" key="1">
    <source>
        <dbReference type="PROSITE" id="PS51746"/>
    </source>
</evidence>
<dbReference type="SUPFAM" id="SSF81606">
    <property type="entry name" value="PP2C-like"/>
    <property type="match status" value="1"/>
</dbReference>
<dbReference type="PROSITE" id="PS51746">
    <property type="entry name" value="PPM_2"/>
    <property type="match status" value="1"/>
</dbReference>
<evidence type="ECO:0000313" key="2">
    <source>
        <dbReference type="EMBL" id="TCL42986.1"/>
    </source>
</evidence>
<dbReference type="InterPro" id="IPR036457">
    <property type="entry name" value="PPM-type-like_dom_sf"/>
</dbReference>
<dbReference type="Pfam" id="PF13672">
    <property type="entry name" value="PP2C_2"/>
    <property type="match status" value="1"/>
</dbReference>
<dbReference type="Proteomes" id="UP000294682">
    <property type="component" value="Unassembled WGS sequence"/>
</dbReference>